<gene>
    <name evidence="3" type="ORF">MXD59_26050</name>
</gene>
<proteinExistence type="predicted"/>
<dbReference type="InterPro" id="IPR020841">
    <property type="entry name" value="PKS_Beta-ketoAc_synthase_dom"/>
</dbReference>
<dbReference type="SMART" id="SM00825">
    <property type="entry name" value="PKS_KS"/>
    <property type="match status" value="1"/>
</dbReference>
<dbReference type="InterPro" id="IPR014030">
    <property type="entry name" value="Ketoacyl_synth_N"/>
</dbReference>
<dbReference type="PANTHER" id="PTHR43775">
    <property type="entry name" value="FATTY ACID SYNTHASE"/>
    <property type="match status" value="1"/>
</dbReference>
<feature type="domain" description="Ketosynthase family 3 (KS3)" evidence="2">
    <location>
        <begin position="1"/>
        <end position="107"/>
    </location>
</feature>
<accession>A0ABT0K645</accession>
<dbReference type="Proteomes" id="UP001201873">
    <property type="component" value="Unassembled WGS sequence"/>
</dbReference>
<name>A0ABT0K645_9ACTN</name>
<keyword evidence="1" id="KW-0808">Transferase</keyword>
<feature type="non-terminal residue" evidence="3">
    <location>
        <position position="1"/>
    </location>
</feature>
<dbReference type="Pfam" id="PF00109">
    <property type="entry name" value="ketoacyl-synt"/>
    <property type="match status" value="1"/>
</dbReference>
<dbReference type="SUPFAM" id="SSF53901">
    <property type="entry name" value="Thiolase-like"/>
    <property type="match status" value="1"/>
</dbReference>
<dbReference type="EMBL" id="JALKFT010000125">
    <property type="protein sequence ID" value="MCK9879171.1"/>
    <property type="molecule type" value="Genomic_DNA"/>
</dbReference>
<reference evidence="3 4" key="1">
    <citation type="submission" date="2022-04" db="EMBL/GenBank/DDBJ databases">
        <title>Genome diversity in the genus Frankia.</title>
        <authorList>
            <person name="Carlos-Shanley C."/>
            <person name="Hahn D."/>
        </authorList>
    </citation>
    <scope>NUCLEOTIDE SEQUENCE [LARGE SCALE GENOMIC DNA]</scope>
    <source>
        <strain evidence="3 4">Ag45/Mut15</strain>
    </source>
</reference>
<protein>
    <recommendedName>
        <fullName evidence="2">Ketosynthase family 3 (KS3) domain-containing protein</fullName>
    </recommendedName>
</protein>
<dbReference type="PROSITE" id="PS52004">
    <property type="entry name" value="KS3_2"/>
    <property type="match status" value="1"/>
</dbReference>
<dbReference type="Gene3D" id="3.40.47.10">
    <property type="match status" value="1"/>
</dbReference>
<dbReference type="InterPro" id="IPR050091">
    <property type="entry name" value="PKS_NRPS_Biosynth_Enz"/>
</dbReference>
<comment type="caution">
    <text evidence="3">The sequence shown here is derived from an EMBL/GenBank/DDBJ whole genome shotgun (WGS) entry which is preliminary data.</text>
</comment>
<sequence length="107" mass="11718">VRSPEELWELVAGGVDAVGPFPVDRGWDLEALYDPDPDQTGRSYVRAGGFLYDVARFDPAFFGISPREALAMDPQQRLLLTTSWEAFERAGIDPGTLRGSQTGVFVG</sequence>
<evidence type="ECO:0000256" key="1">
    <source>
        <dbReference type="ARBA" id="ARBA00022679"/>
    </source>
</evidence>
<evidence type="ECO:0000259" key="2">
    <source>
        <dbReference type="PROSITE" id="PS52004"/>
    </source>
</evidence>
<keyword evidence="4" id="KW-1185">Reference proteome</keyword>
<organism evidence="3 4">
    <name type="scientific">Frankia umida</name>
    <dbReference type="NCBI Taxonomy" id="573489"/>
    <lineage>
        <taxon>Bacteria</taxon>
        <taxon>Bacillati</taxon>
        <taxon>Actinomycetota</taxon>
        <taxon>Actinomycetes</taxon>
        <taxon>Frankiales</taxon>
        <taxon>Frankiaceae</taxon>
        <taxon>Frankia</taxon>
    </lineage>
</organism>
<evidence type="ECO:0000313" key="3">
    <source>
        <dbReference type="EMBL" id="MCK9879171.1"/>
    </source>
</evidence>
<dbReference type="InterPro" id="IPR016039">
    <property type="entry name" value="Thiolase-like"/>
</dbReference>
<evidence type="ECO:0000313" key="4">
    <source>
        <dbReference type="Proteomes" id="UP001201873"/>
    </source>
</evidence>
<dbReference type="PANTHER" id="PTHR43775:SF51">
    <property type="entry name" value="INACTIVE PHENOLPHTHIOCEROL SYNTHESIS POLYKETIDE SYNTHASE TYPE I PKS1-RELATED"/>
    <property type="match status" value="1"/>
</dbReference>
<feature type="non-terminal residue" evidence="3">
    <location>
        <position position="107"/>
    </location>
</feature>
<dbReference type="RefSeq" id="WP_248827211.1">
    <property type="nucleotide sequence ID" value="NZ_JALKFT010000125.1"/>
</dbReference>